<proteinExistence type="inferred from homology"/>
<organism evidence="13 14">
    <name type="scientific">Viridothelium virens</name>
    <name type="common">Speckled blister lichen</name>
    <name type="synonym">Trypethelium virens</name>
    <dbReference type="NCBI Taxonomy" id="1048519"/>
    <lineage>
        <taxon>Eukaryota</taxon>
        <taxon>Fungi</taxon>
        <taxon>Dikarya</taxon>
        <taxon>Ascomycota</taxon>
        <taxon>Pezizomycotina</taxon>
        <taxon>Dothideomycetes</taxon>
        <taxon>Dothideomycetes incertae sedis</taxon>
        <taxon>Trypetheliales</taxon>
        <taxon>Trypetheliaceae</taxon>
        <taxon>Viridothelium</taxon>
    </lineage>
</organism>
<keyword evidence="5" id="KW-0548">Nucleotidyltransferase</keyword>
<dbReference type="AlphaFoldDB" id="A0A6A6HHN0"/>
<dbReference type="InterPro" id="IPR041863">
    <property type="entry name" value="PolD2_C"/>
</dbReference>
<dbReference type="Gene3D" id="3.60.21.50">
    <property type="match status" value="1"/>
</dbReference>
<dbReference type="GO" id="GO:0003677">
    <property type="term" value="F:DNA binding"/>
    <property type="evidence" value="ECO:0007669"/>
    <property type="project" value="InterPro"/>
</dbReference>
<dbReference type="PANTHER" id="PTHR10416:SF0">
    <property type="entry name" value="DNA POLYMERASE DELTA SUBUNIT 2"/>
    <property type="match status" value="1"/>
</dbReference>
<dbReference type="Pfam" id="PF04042">
    <property type="entry name" value="DNA_pol_E_B"/>
    <property type="match status" value="1"/>
</dbReference>
<dbReference type="FunFam" id="2.40.50.430:FF:000002">
    <property type="entry name" value="DNA polymerase delta subunit"/>
    <property type="match status" value="1"/>
</dbReference>
<comment type="subcellular location">
    <subcellularLocation>
        <location evidence="1">Nucleus</location>
    </subcellularLocation>
</comment>
<keyword evidence="8" id="KW-0539">Nucleus</keyword>
<protein>
    <recommendedName>
        <fullName evidence="3">DNA-directed DNA polymerase</fullName>
        <ecNumber evidence="3">2.7.7.7</ecNumber>
    </recommendedName>
</protein>
<evidence type="ECO:0000313" key="14">
    <source>
        <dbReference type="Proteomes" id="UP000800092"/>
    </source>
</evidence>
<comment type="catalytic activity">
    <reaction evidence="9">
        <text>DNA(n) + a 2'-deoxyribonucleoside 5'-triphosphate = DNA(n+1) + diphosphate</text>
        <dbReference type="Rhea" id="RHEA:22508"/>
        <dbReference type="Rhea" id="RHEA-COMP:17339"/>
        <dbReference type="Rhea" id="RHEA-COMP:17340"/>
        <dbReference type="ChEBI" id="CHEBI:33019"/>
        <dbReference type="ChEBI" id="CHEBI:61560"/>
        <dbReference type="ChEBI" id="CHEBI:173112"/>
        <dbReference type="EC" id="2.7.7.7"/>
    </reaction>
</comment>
<evidence type="ECO:0000256" key="8">
    <source>
        <dbReference type="ARBA" id="ARBA00023242"/>
    </source>
</evidence>
<dbReference type="GO" id="GO:0043625">
    <property type="term" value="C:delta DNA polymerase complex"/>
    <property type="evidence" value="ECO:0007669"/>
    <property type="project" value="TreeGrafter"/>
</dbReference>
<evidence type="ECO:0000313" key="13">
    <source>
        <dbReference type="EMBL" id="KAF2237654.1"/>
    </source>
</evidence>
<comment type="similarity">
    <text evidence="2">Belongs to the DNA polymerase delta/II small subunit family.</text>
</comment>
<keyword evidence="6" id="KW-0235">DNA replication</keyword>
<dbReference type="InterPro" id="IPR024826">
    <property type="entry name" value="DNA_pol_delta/II_ssu"/>
</dbReference>
<dbReference type="InterPro" id="IPR007185">
    <property type="entry name" value="DNA_pol_a/d/e_bsu"/>
</dbReference>
<feature type="domain" description="DNA polymerase delta subunit OB-fold" evidence="12">
    <location>
        <begin position="46"/>
        <end position="182"/>
    </location>
</feature>
<dbReference type="Proteomes" id="UP000800092">
    <property type="component" value="Unassembled WGS sequence"/>
</dbReference>
<dbReference type="GO" id="GO:0006273">
    <property type="term" value="P:lagging strand elongation"/>
    <property type="evidence" value="ECO:0007669"/>
    <property type="project" value="UniProtKB-ARBA"/>
</dbReference>
<evidence type="ECO:0000256" key="3">
    <source>
        <dbReference type="ARBA" id="ARBA00012417"/>
    </source>
</evidence>
<dbReference type="GO" id="GO:0006281">
    <property type="term" value="P:DNA repair"/>
    <property type="evidence" value="ECO:0007669"/>
    <property type="project" value="UniProtKB-ARBA"/>
</dbReference>
<evidence type="ECO:0000256" key="5">
    <source>
        <dbReference type="ARBA" id="ARBA00022695"/>
    </source>
</evidence>
<evidence type="ECO:0000259" key="12">
    <source>
        <dbReference type="Pfam" id="PF18018"/>
    </source>
</evidence>
<name>A0A6A6HHN0_VIRVR</name>
<evidence type="ECO:0000259" key="11">
    <source>
        <dbReference type="Pfam" id="PF04042"/>
    </source>
</evidence>
<evidence type="ECO:0000256" key="10">
    <source>
        <dbReference type="SAM" id="MobiDB-lite"/>
    </source>
</evidence>
<evidence type="ECO:0000256" key="2">
    <source>
        <dbReference type="ARBA" id="ARBA00006035"/>
    </source>
</evidence>
<keyword evidence="4" id="KW-0808">Transferase</keyword>
<dbReference type="InterPro" id="IPR040663">
    <property type="entry name" value="DNA_pol_D_N"/>
</dbReference>
<gene>
    <name evidence="13" type="ORF">EV356DRAFT_510632</name>
</gene>
<dbReference type="Gene3D" id="2.40.50.430">
    <property type="match status" value="1"/>
</dbReference>
<dbReference type="OrthoDB" id="3763at2759"/>
<evidence type="ECO:0000256" key="4">
    <source>
        <dbReference type="ARBA" id="ARBA00022679"/>
    </source>
</evidence>
<evidence type="ECO:0000256" key="9">
    <source>
        <dbReference type="ARBA" id="ARBA00049244"/>
    </source>
</evidence>
<accession>A0A6A6HHN0</accession>
<keyword evidence="14" id="KW-1185">Reference proteome</keyword>
<evidence type="ECO:0000256" key="6">
    <source>
        <dbReference type="ARBA" id="ARBA00022705"/>
    </source>
</evidence>
<feature type="domain" description="DNA polymerase alpha/delta/epsilon subunit B" evidence="11">
    <location>
        <begin position="220"/>
        <end position="448"/>
    </location>
</feature>
<dbReference type="CDD" id="cd07387">
    <property type="entry name" value="MPP_PolD2_C"/>
    <property type="match status" value="1"/>
</dbReference>
<dbReference type="Pfam" id="PF18018">
    <property type="entry name" value="DNA_pol_D_N"/>
    <property type="match status" value="1"/>
</dbReference>
<dbReference type="PANTHER" id="PTHR10416">
    <property type="entry name" value="DNA POLYMERASE DELTA SUBUNIT 2"/>
    <property type="match status" value="1"/>
</dbReference>
<evidence type="ECO:0000256" key="1">
    <source>
        <dbReference type="ARBA" id="ARBA00004123"/>
    </source>
</evidence>
<sequence>MTNSLDVFLQSPTTNDFPNLERTPSSYNPLQTYDLAKGNDKHYQQQYADMYFTRLAMLKKPVEQVAAEAWDDFKIAGETAKKVDRVLAVRQGQLCWIVGTVYMEMPLKPNVLDDISKEHWIAAPPPRAKFTSPNGQDQIMLEDESGRIRLTGSFLPMQLLVTGCIVAVLGTENRDGEFDVVDLKVPDLPAQPERWGRHHSQVQGGKNNQQNGTPQAGKMAIVSGLGINGDEGDTLCVDLLLEYLLGEAAGPESQVAAANISRLLVAGNSISHGTPIPSREDVAAKKKKYGYDPTAYNAAPTERLDVLLATLLPSLPITLLPGLTDPANVSLPQQPLHPALFPHCRAYSLIPGESSQDPGWFDTATNPWQGDVDGWRVLASGGQTVDDVFKYVEGEDRIEMMESMLRWRLVAPTAPDTLWSYPFQLKDAFIISECPHVYIVGNQPKFDTAVIEGPDGQRVRLIAVPKFRDTGELILLDMENLGVEVVKFDLFQKT</sequence>
<keyword evidence="7" id="KW-0239">DNA-directed DNA polymerase</keyword>
<evidence type="ECO:0000256" key="7">
    <source>
        <dbReference type="ARBA" id="ARBA00022932"/>
    </source>
</evidence>
<dbReference type="GO" id="GO:0003887">
    <property type="term" value="F:DNA-directed DNA polymerase activity"/>
    <property type="evidence" value="ECO:0007669"/>
    <property type="project" value="UniProtKB-KW"/>
</dbReference>
<feature type="region of interest" description="Disordered" evidence="10">
    <location>
        <begin position="193"/>
        <end position="214"/>
    </location>
</feature>
<reference evidence="13" key="1">
    <citation type="journal article" date="2020" name="Stud. Mycol.">
        <title>101 Dothideomycetes genomes: a test case for predicting lifestyles and emergence of pathogens.</title>
        <authorList>
            <person name="Haridas S."/>
            <person name="Albert R."/>
            <person name="Binder M."/>
            <person name="Bloem J."/>
            <person name="Labutti K."/>
            <person name="Salamov A."/>
            <person name="Andreopoulos B."/>
            <person name="Baker S."/>
            <person name="Barry K."/>
            <person name="Bills G."/>
            <person name="Bluhm B."/>
            <person name="Cannon C."/>
            <person name="Castanera R."/>
            <person name="Culley D."/>
            <person name="Daum C."/>
            <person name="Ezra D."/>
            <person name="Gonzalez J."/>
            <person name="Henrissat B."/>
            <person name="Kuo A."/>
            <person name="Liang C."/>
            <person name="Lipzen A."/>
            <person name="Lutzoni F."/>
            <person name="Magnuson J."/>
            <person name="Mondo S."/>
            <person name="Nolan M."/>
            <person name="Ohm R."/>
            <person name="Pangilinan J."/>
            <person name="Park H.-J."/>
            <person name="Ramirez L."/>
            <person name="Alfaro M."/>
            <person name="Sun H."/>
            <person name="Tritt A."/>
            <person name="Yoshinaga Y."/>
            <person name="Zwiers L.-H."/>
            <person name="Turgeon B."/>
            <person name="Goodwin S."/>
            <person name="Spatafora J."/>
            <person name="Crous P."/>
            <person name="Grigoriev I."/>
        </authorList>
    </citation>
    <scope>NUCLEOTIDE SEQUENCE</scope>
    <source>
        <strain evidence="13">Tuck. ex Michener</strain>
    </source>
</reference>
<dbReference type="EC" id="2.7.7.7" evidence="3"/>
<feature type="compositionally biased region" description="Low complexity" evidence="10">
    <location>
        <begin position="203"/>
        <end position="212"/>
    </location>
</feature>
<dbReference type="EMBL" id="ML991779">
    <property type="protein sequence ID" value="KAF2237654.1"/>
    <property type="molecule type" value="Genomic_DNA"/>
</dbReference>